<evidence type="ECO:0000259" key="2">
    <source>
        <dbReference type="PROSITE" id="PS51767"/>
    </source>
</evidence>
<dbReference type="SUPFAM" id="SSF50630">
    <property type="entry name" value="Acid proteases"/>
    <property type="match status" value="1"/>
</dbReference>
<keyword evidence="3" id="KW-0378">Hydrolase</keyword>
<dbReference type="GO" id="GO:0006508">
    <property type="term" value="P:proteolysis"/>
    <property type="evidence" value="ECO:0007669"/>
    <property type="project" value="UniProtKB-KW"/>
</dbReference>
<dbReference type="InterPro" id="IPR001461">
    <property type="entry name" value="Aspartic_peptidase_A1"/>
</dbReference>
<dbReference type="Gene3D" id="2.40.70.10">
    <property type="entry name" value="Acid Proteases"/>
    <property type="match status" value="2"/>
</dbReference>
<comment type="caution">
    <text evidence="3">The sequence shown here is derived from an EMBL/GenBank/DDBJ whole genome shotgun (WGS) entry which is preliminary data.</text>
</comment>
<gene>
    <name evidence="3" type="ORF">DdX_12905</name>
</gene>
<dbReference type="PANTHER" id="PTHR47966:SF47">
    <property type="entry name" value="ENDOPEPTIDASE, PUTATIVE (AFU_ORTHOLOGUE AFUA_3G01220)-RELATED"/>
    <property type="match status" value="1"/>
</dbReference>
<dbReference type="GO" id="GO:0004190">
    <property type="term" value="F:aspartic-type endopeptidase activity"/>
    <property type="evidence" value="ECO:0007669"/>
    <property type="project" value="InterPro"/>
</dbReference>
<comment type="similarity">
    <text evidence="1">Belongs to the peptidase A1 family.</text>
</comment>
<dbReference type="InterPro" id="IPR033121">
    <property type="entry name" value="PEPTIDASE_A1"/>
</dbReference>
<name>A0AAD4R3B5_9BILA</name>
<proteinExistence type="inferred from homology"/>
<dbReference type="PANTHER" id="PTHR47966">
    <property type="entry name" value="BETA-SITE APP-CLEAVING ENZYME, ISOFORM A-RELATED"/>
    <property type="match status" value="1"/>
</dbReference>
<organism evidence="3 4">
    <name type="scientific">Ditylenchus destructor</name>
    <dbReference type="NCBI Taxonomy" id="166010"/>
    <lineage>
        <taxon>Eukaryota</taxon>
        <taxon>Metazoa</taxon>
        <taxon>Ecdysozoa</taxon>
        <taxon>Nematoda</taxon>
        <taxon>Chromadorea</taxon>
        <taxon>Rhabditida</taxon>
        <taxon>Tylenchina</taxon>
        <taxon>Tylenchomorpha</taxon>
        <taxon>Sphaerularioidea</taxon>
        <taxon>Anguinidae</taxon>
        <taxon>Anguininae</taxon>
        <taxon>Ditylenchus</taxon>
    </lineage>
</organism>
<evidence type="ECO:0000256" key="1">
    <source>
        <dbReference type="ARBA" id="ARBA00007447"/>
    </source>
</evidence>
<protein>
    <submittedName>
        <fullName evidence="3">Eukaryotic aspartyl protease domain-containing protein</fullName>
    </submittedName>
</protein>
<dbReference type="AlphaFoldDB" id="A0AAD4R3B5"/>
<dbReference type="EMBL" id="JAKKPZ010000046">
    <property type="protein sequence ID" value="KAI1706695.1"/>
    <property type="molecule type" value="Genomic_DNA"/>
</dbReference>
<keyword evidence="3" id="KW-0645">Protease</keyword>
<dbReference type="CDD" id="cd05471">
    <property type="entry name" value="pepsin_like"/>
    <property type="match status" value="1"/>
</dbReference>
<dbReference type="InterPro" id="IPR021109">
    <property type="entry name" value="Peptidase_aspartic_dom_sf"/>
</dbReference>
<dbReference type="Proteomes" id="UP001201812">
    <property type="component" value="Unassembled WGS sequence"/>
</dbReference>
<accession>A0AAD4R3B5</accession>
<evidence type="ECO:0000313" key="4">
    <source>
        <dbReference type="Proteomes" id="UP001201812"/>
    </source>
</evidence>
<feature type="domain" description="Peptidase A1" evidence="2">
    <location>
        <begin position="51"/>
        <end position="368"/>
    </location>
</feature>
<dbReference type="PROSITE" id="PS51767">
    <property type="entry name" value="PEPTIDASE_A1"/>
    <property type="match status" value="1"/>
</dbReference>
<evidence type="ECO:0000313" key="3">
    <source>
        <dbReference type="EMBL" id="KAI1706695.1"/>
    </source>
</evidence>
<keyword evidence="4" id="KW-1185">Reference proteome</keyword>
<reference evidence="3" key="1">
    <citation type="submission" date="2022-01" db="EMBL/GenBank/DDBJ databases">
        <title>Genome Sequence Resource for Two Populations of Ditylenchus destructor, the Migratory Endoparasitic Phytonematode.</title>
        <authorList>
            <person name="Zhang H."/>
            <person name="Lin R."/>
            <person name="Xie B."/>
        </authorList>
    </citation>
    <scope>NUCLEOTIDE SEQUENCE</scope>
    <source>
        <strain evidence="3">BazhouSP</strain>
    </source>
</reference>
<dbReference type="InterPro" id="IPR034164">
    <property type="entry name" value="Pepsin-like_dom"/>
</dbReference>
<sequence>MSNEMRSRILVAHRPSEGRVSRNVPSKDRYMKPLTTSVDVDEHDGLWYPSLAAEITVGTPAQSLLVEYDLFYHSDLLLIDFNATVDHWGHDPDANETFYHPELSSTYSDQRHNFTINQYDSGHVGQDVANIGDISKTVSFGILDEAGLDNGAAGIVGLSHTKSVISNTSGNLVTQLSSKLDQPIVSYTQNWILPSRQRATGHITLGALDEDNCQKTWTWGANNDVKYGYGVNSSRVSALARNGSAIDTETITTKVYLDQGWETMLASENVFNMFLNASGAVWNSSQWQYMVDCDSIGMLGNVVFGIGDNDKAIIVTPVEYVFKEGKYGCTLEVTNAGQAEVDFFIHSSLFFYNHCLAYNYKTDQVGISRTKIDHDPSASYSYEANNTSSYQYSYES</sequence>
<dbReference type="Pfam" id="PF00026">
    <property type="entry name" value="Asp"/>
    <property type="match status" value="1"/>
</dbReference>